<dbReference type="EMBL" id="CAXAQS010000993">
    <property type="protein sequence ID" value="CAK9254163.1"/>
    <property type="molecule type" value="Genomic_DNA"/>
</dbReference>
<name>A0ABP0VIB1_9BRYO</name>
<comment type="caution">
    <text evidence="1">The sequence shown here is derived from an EMBL/GenBank/DDBJ whole genome shotgun (WGS) entry which is preliminary data.</text>
</comment>
<accession>A0ABP0VIB1</accession>
<reference evidence="1" key="1">
    <citation type="submission" date="2024-02" db="EMBL/GenBank/DDBJ databases">
        <authorList>
            <consortium name="ELIXIR-Norway"/>
            <consortium name="Elixir Norway"/>
        </authorList>
    </citation>
    <scope>NUCLEOTIDE SEQUENCE</scope>
</reference>
<evidence type="ECO:0000313" key="1">
    <source>
        <dbReference type="EMBL" id="CAK9254163.1"/>
    </source>
</evidence>
<dbReference type="Pfam" id="PF23838">
    <property type="entry name" value="DUF7208"/>
    <property type="match status" value="1"/>
</dbReference>
<dbReference type="InterPro" id="IPR055632">
    <property type="entry name" value="DUF7208"/>
</dbReference>
<keyword evidence="2" id="KW-1185">Reference proteome</keyword>
<evidence type="ECO:0000313" key="2">
    <source>
        <dbReference type="Proteomes" id="UP001497444"/>
    </source>
</evidence>
<gene>
    <name evidence="1" type="ORF">CSSPJE1EN1_LOCUS29541</name>
</gene>
<sequence length="108" mass="11506">MEPSPVTNVEVNVSVTSTLPITGAEVAQSVNVIYGGDLRYAKISELGLYSGQDRVVSGVDVNGNPVSYTEAVLAQLNAQYTWNGDDFSSPRRVSSYQISHGSGNLLLL</sequence>
<proteinExistence type="predicted"/>
<dbReference type="Proteomes" id="UP001497444">
    <property type="component" value="Unassembled WGS sequence"/>
</dbReference>
<organism evidence="1 2">
    <name type="scientific">Sphagnum jensenii</name>
    <dbReference type="NCBI Taxonomy" id="128206"/>
    <lineage>
        <taxon>Eukaryota</taxon>
        <taxon>Viridiplantae</taxon>
        <taxon>Streptophyta</taxon>
        <taxon>Embryophyta</taxon>
        <taxon>Bryophyta</taxon>
        <taxon>Sphagnophytina</taxon>
        <taxon>Sphagnopsida</taxon>
        <taxon>Sphagnales</taxon>
        <taxon>Sphagnaceae</taxon>
        <taxon>Sphagnum</taxon>
    </lineage>
</organism>
<protein>
    <submittedName>
        <fullName evidence="1">Uncharacterized protein</fullName>
    </submittedName>
</protein>